<proteinExistence type="predicted"/>
<dbReference type="GO" id="GO:0002161">
    <property type="term" value="F:aminoacyl-tRNA deacylase activity"/>
    <property type="evidence" value="ECO:0007669"/>
    <property type="project" value="InterPro"/>
</dbReference>
<dbReference type="PANTHER" id="PTHR30411">
    <property type="entry name" value="CYTOPLASMIC PROTEIN"/>
    <property type="match status" value="1"/>
</dbReference>
<dbReference type="InterPro" id="IPR007214">
    <property type="entry name" value="YbaK/aa-tRNA-synth-assoc-dom"/>
</dbReference>
<dbReference type="CDD" id="cd04333">
    <property type="entry name" value="ProX_deacylase"/>
    <property type="match status" value="1"/>
</dbReference>
<dbReference type="Proteomes" id="UP000321793">
    <property type="component" value="Unassembled WGS sequence"/>
</dbReference>
<dbReference type="Pfam" id="PF04073">
    <property type="entry name" value="tRNA_edit"/>
    <property type="match status" value="1"/>
</dbReference>
<organism evidence="3 4">
    <name type="scientific">Knoellia locipacati</name>
    <dbReference type="NCBI Taxonomy" id="882824"/>
    <lineage>
        <taxon>Bacteria</taxon>
        <taxon>Bacillati</taxon>
        <taxon>Actinomycetota</taxon>
        <taxon>Actinomycetes</taxon>
        <taxon>Micrococcales</taxon>
        <taxon>Intrasporangiaceae</taxon>
        <taxon>Knoellia</taxon>
    </lineage>
</organism>
<dbReference type="AlphaFoldDB" id="A0A512T4A3"/>
<protein>
    <recommendedName>
        <fullName evidence="2">YbaK/aminoacyl-tRNA synthetase-associated domain-containing protein</fullName>
    </recommendedName>
</protein>
<dbReference type="SUPFAM" id="SSF55826">
    <property type="entry name" value="YbaK/ProRS associated domain"/>
    <property type="match status" value="1"/>
</dbReference>
<dbReference type="Gene3D" id="3.90.960.10">
    <property type="entry name" value="YbaK/aminoacyl-tRNA synthetase-associated domain"/>
    <property type="match status" value="1"/>
</dbReference>
<keyword evidence="4" id="KW-1185">Reference proteome</keyword>
<accession>A0A512T4A3</accession>
<sequence length="205" mass="21536">MLSDIRCVSNTCSNNSTVQPSDAGPSSPYADAMTEPGDPVSERDLSEHPSVAVVLSTLAAHHVRPVVRYLPDAVRTARAAADALGVTPGEIANSLVFAGRRHDGSTEPLLVLASGGHRVDQDRIAGLLDLAAVDKATPEEVREWTGFAIGGVAPVGHPAPLRTVVDVTLGSFDRVWAAAGHSHSVFQTTYDELLRITSGKAIEVD</sequence>
<comment type="caution">
    <text evidence="3">The sequence shown here is derived from an EMBL/GenBank/DDBJ whole genome shotgun (WGS) entry which is preliminary data.</text>
</comment>
<evidence type="ECO:0000313" key="4">
    <source>
        <dbReference type="Proteomes" id="UP000321793"/>
    </source>
</evidence>
<gene>
    <name evidence="3" type="ORF">KLO01_31020</name>
</gene>
<feature type="domain" description="YbaK/aminoacyl-tRNA synthetase-associated" evidence="2">
    <location>
        <begin position="73"/>
        <end position="195"/>
    </location>
</feature>
<dbReference type="InterPro" id="IPR036754">
    <property type="entry name" value="YbaK/aa-tRNA-synt-asso_dom_sf"/>
</dbReference>
<evidence type="ECO:0000259" key="2">
    <source>
        <dbReference type="Pfam" id="PF04073"/>
    </source>
</evidence>
<reference evidence="3 4" key="1">
    <citation type="submission" date="2019-07" db="EMBL/GenBank/DDBJ databases">
        <title>Whole genome shotgun sequence of Knoellia locipacati NBRC 109775.</title>
        <authorList>
            <person name="Hosoyama A."/>
            <person name="Uohara A."/>
            <person name="Ohji S."/>
            <person name="Ichikawa N."/>
        </authorList>
    </citation>
    <scope>NUCLEOTIDE SEQUENCE [LARGE SCALE GENOMIC DNA]</scope>
    <source>
        <strain evidence="3 4">NBRC 109775</strain>
    </source>
</reference>
<feature type="region of interest" description="Disordered" evidence="1">
    <location>
        <begin position="14"/>
        <end position="46"/>
    </location>
</feature>
<evidence type="ECO:0000256" key="1">
    <source>
        <dbReference type="SAM" id="MobiDB-lite"/>
    </source>
</evidence>
<dbReference type="PANTHER" id="PTHR30411:SF1">
    <property type="entry name" value="CYTOPLASMIC PROTEIN"/>
    <property type="match status" value="1"/>
</dbReference>
<dbReference type="EMBL" id="BKBA01000012">
    <property type="protein sequence ID" value="GEQ15055.1"/>
    <property type="molecule type" value="Genomic_DNA"/>
</dbReference>
<name>A0A512T4A3_9MICO</name>
<evidence type="ECO:0000313" key="3">
    <source>
        <dbReference type="EMBL" id="GEQ15055.1"/>
    </source>
</evidence>